<evidence type="ECO:0000313" key="4">
    <source>
        <dbReference type="Proteomes" id="UP001596170"/>
    </source>
</evidence>
<dbReference type="EMBL" id="JBHSRI010000003">
    <property type="protein sequence ID" value="MFC6038690.1"/>
    <property type="molecule type" value="Genomic_DNA"/>
</dbReference>
<organism evidence="3 4">
    <name type="scientific">Paenisporosarcina macmurdoensis</name>
    <dbReference type="NCBI Taxonomy" id="212659"/>
    <lineage>
        <taxon>Bacteria</taxon>
        <taxon>Bacillati</taxon>
        <taxon>Bacillota</taxon>
        <taxon>Bacilli</taxon>
        <taxon>Bacillales</taxon>
        <taxon>Caryophanaceae</taxon>
        <taxon>Paenisporosarcina</taxon>
    </lineage>
</organism>
<protein>
    <submittedName>
        <fullName evidence="3">DUF3899 domain-containing protein</fullName>
    </submittedName>
</protein>
<evidence type="ECO:0000313" key="3">
    <source>
        <dbReference type="EMBL" id="MFC6038690.1"/>
    </source>
</evidence>
<comment type="caution">
    <text evidence="3">The sequence shown here is derived from an EMBL/GenBank/DDBJ whole genome shotgun (WGS) entry which is preliminary data.</text>
</comment>
<evidence type="ECO:0000256" key="1">
    <source>
        <dbReference type="SAM" id="Phobius"/>
    </source>
</evidence>
<reference evidence="4" key="1">
    <citation type="journal article" date="2019" name="Int. J. Syst. Evol. Microbiol.">
        <title>The Global Catalogue of Microorganisms (GCM) 10K type strain sequencing project: providing services to taxonomists for standard genome sequencing and annotation.</title>
        <authorList>
            <consortium name="The Broad Institute Genomics Platform"/>
            <consortium name="The Broad Institute Genome Sequencing Center for Infectious Disease"/>
            <person name="Wu L."/>
            <person name="Ma J."/>
        </authorList>
    </citation>
    <scope>NUCLEOTIDE SEQUENCE [LARGE SCALE GENOMIC DNA]</scope>
    <source>
        <strain evidence="4">CCUG 54527</strain>
    </source>
</reference>
<sequence length="93" mass="10885">MDSLFLVGLLLLIIYAIMVLIEAEFFTAFIKSFKHFYGRINKKEQLIRESEKRSDHSVMYRKSFPSRKSFFEIGLLLCTVSLLASSAIYYFGR</sequence>
<feature type="transmembrane region" description="Helical" evidence="1">
    <location>
        <begin position="69"/>
        <end position="91"/>
    </location>
</feature>
<dbReference type="Proteomes" id="UP001596170">
    <property type="component" value="Unassembled WGS sequence"/>
</dbReference>
<keyword evidence="4" id="KW-1185">Reference proteome</keyword>
<feature type="transmembrane region" description="Helical" evidence="1">
    <location>
        <begin position="6"/>
        <end position="30"/>
    </location>
</feature>
<accession>A0ABW1L3Y7</accession>
<name>A0ABW1L3Y7_9BACL</name>
<dbReference type="InterPro" id="IPR025007">
    <property type="entry name" value="DUF3899"/>
</dbReference>
<dbReference type="RefSeq" id="WP_377732890.1">
    <property type="nucleotide sequence ID" value="NZ_JBHSRI010000003.1"/>
</dbReference>
<proteinExistence type="predicted"/>
<gene>
    <name evidence="3" type="ORF">ACFPYN_04385</name>
</gene>
<keyword evidence="1" id="KW-0472">Membrane</keyword>
<keyword evidence="1" id="KW-0812">Transmembrane</keyword>
<feature type="domain" description="DUF3899" evidence="2">
    <location>
        <begin position="2"/>
        <end position="84"/>
    </location>
</feature>
<evidence type="ECO:0000259" key="2">
    <source>
        <dbReference type="Pfam" id="PF13038"/>
    </source>
</evidence>
<dbReference type="Pfam" id="PF13038">
    <property type="entry name" value="DUF3899"/>
    <property type="match status" value="1"/>
</dbReference>
<keyword evidence="1" id="KW-1133">Transmembrane helix</keyword>